<sequence>MARPQADLGKIVEESFKFLEKQLLEEKKKARRIRDPAVVGIMDKDAARIWKGILDAVAASQFRNPLPLRLLQVLQSIFPSLFGLEEDSVWSSANRIYTPRQLSWCHKKLGFVAVQAPFFFAGLVIFW</sequence>
<evidence type="ECO:0000313" key="1">
    <source>
        <dbReference type="EMBL" id="KAI7991376.1"/>
    </source>
</evidence>
<name>A0ACC0FRJ7_9ERIC</name>
<comment type="caution">
    <text evidence="1">The sequence shown here is derived from an EMBL/GenBank/DDBJ whole genome shotgun (WGS) entry which is preliminary data.</text>
</comment>
<evidence type="ECO:0000313" key="2">
    <source>
        <dbReference type="Proteomes" id="UP001060215"/>
    </source>
</evidence>
<dbReference type="EMBL" id="CM045770">
    <property type="protein sequence ID" value="KAI7991376.1"/>
    <property type="molecule type" value="Genomic_DNA"/>
</dbReference>
<gene>
    <name evidence="1" type="ORF">LOK49_LG12G01076</name>
</gene>
<dbReference type="Proteomes" id="UP001060215">
    <property type="component" value="Chromosome 13"/>
</dbReference>
<accession>A0ACC0FRJ7</accession>
<protein>
    <submittedName>
        <fullName evidence="1">Uncharacterized protein</fullName>
    </submittedName>
</protein>
<proteinExistence type="predicted"/>
<reference evidence="1 2" key="1">
    <citation type="journal article" date="2022" name="Plant J.">
        <title>Chromosome-level genome of Camellia lanceoleosa provides a valuable resource for understanding genome evolution and self-incompatibility.</title>
        <authorList>
            <person name="Gong W."/>
            <person name="Xiao S."/>
            <person name="Wang L."/>
            <person name="Liao Z."/>
            <person name="Chang Y."/>
            <person name="Mo W."/>
            <person name="Hu G."/>
            <person name="Li W."/>
            <person name="Zhao G."/>
            <person name="Zhu H."/>
            <person name="Hu X."/>
            <person name="Ji K."/>
            <person name="Xiang X."/>
            <person name="Song Q."/>
            <person name="Yuan D."/>
            <person name="Jin S."/>
            <person name="Zhang L."/>
        </authorList>
    </citation>
    <scope>NUCLEOTIDE SEQUENCE [LARGE SCALE GENOMIC DNA]</scope>
    <source>
        <strain evidence="1">SQ_2022a</strain>
    </source>
</reference>
<organism evidence="1 2">
    <name type="scientific">Camellia lanceoleosa</name>
    <dbReference type="NCBI Taxonomy" id="1840588"/>
    <lineage>
        <taxon>Eukaryota</taxon>
        <taxon>Viridiplantae</taxon>
        <taxon>Streptophyta</taxon>
        <taxon>Embryophyta</taxon>
        <taxon>Tracheophyta</taxon>
        <taxon>Spermatophyta</taxon>
        <taxon>Magnoliopsida</taxon>
        <taxon>eudicotyledons</taxon>
        <taxon>Gunneridae</taxon>
        <taxon>Pentapetalae</taxon>
        <taxon>asterids</taxon>
        <taxon>Ericales</taxon>
        <taxon>Theaceae</taxon>
        <taxon>Camellia</taxon>
    </lineage>
</organism>
<keyword evidence="2" id="KW-1185">Reference proteome</keyword>